<gene>
    <name evidence="1" type="ORF">UFOVP450_172</name>
</gene>
<protein>
    <submittedName>
        <fullName evidence="1">Uncharacterized protein</fullName>
    </submittedName>
</protein>
<evidence type="ECO:0000313" key="1">
    <source>
        <dbReference type="EMBL" id="CAB4143574.1"/>
    </source>
</evidence>
<name>A0A6J5MA20_9CAUD</name>
<proteinExistence type="predicted"/>
<reference evidence="1" key="1">
    <citation type="submission" date="2020-04" db="EMBL/GenBank/DDBJ databases">
        <authorList>
            <person name="Chiriac C."/>
            <person name="Salcher M."/>
            <person name="Ghai R."/>
            <person name="Kavagutti S V."/>
        </authorList>
    </citation>
    <scope>NUCLEOTIDE SEQUENCE</scope>
</reference>
<dbReference type="EMBL" id="LR796421">
    <property type="protein sequence ID" value="CAB4143574.1"/>
    <property type="molecule type" value="Genomic_DNA"/>
</dbReference>
<sequence>MFKVLDYKLVRHPYINEPLPDESVFERLVAPEFFDRFGYELTYIESLYHQHNNVAGHVLVPGSPTDAAACIQDWMVQEEIHPHLFLDHCHLNTRYAYEGDALEQLKRLSTKYPRLVKMLNIKPKYMVDFCLDYIVDGKVVELIHIEHDFHDFKQYQSHIAFCEVFIAETNWNRVYKDLKPFFDGEYDYDEYAQAQYKAKYFGFDKLDYLHEPKMLSYKKVY</sequence>
<organism evidence="1">
    <name type="scientific">uncultured Caudovirales phage</name>
    <dbReference type="NCBI Taxonomy" id="2100421"/>
    <lineage>
        <taxon>Viruses</taxon>
        <taxon>Duplodnaviria</taxon>
        <taxon>Heunggongvirae</taxon>
        <taxon>Uroviricota</taxon>
        <taxon>Caudoviricetes</taxon>
        <taxon>Peduoviridae</taxon>
        <taxon>Maltschvirus</taxon>
        <taxon>Maltschvirus maltsch</taxon>
    </lineage>
</organism>
<accession>A0A6J5MA20</accession>